<dbReference type="InterPro" id="IPR014284">
    <property type="entry name" value="RNA_pol_sigma-70_dom"/>
</dbReference>
<gene>
    <name evidence="9" type="ORF">SAMN05443575_3356</name>
</gene>
<dbReference type="CDD" id="cd06171">
    <property type="entry name" value="Sigma70_r4"/>
    <property type="match status" value="1"/>
</dbReference>
<dbReference type="SUPFAM" id="SSF88659">
    <property type="entry name" value="Sigma3 and sigma4 domains of RNA polymerase sigma factors"/>
    <property type="match status" value="1"/>
</dbReference>
<protein>
    <submittedName>
        <fullName evidence="9">RNA polymerase sigma-70 factor, sigma-E family</fullName>
    </submittedName>
</protein>
<feature type="region of interest" description="Disordered" evidence="6">
    <location>
        <begin position="169"/>
        <end position="197"/>
    </location>
</feature>
<evidence type="ECO:0000256" key="4">
    <source>
        <dbReference type="ARBA" id="ARBA00023125"/>
    </source>
</evidence>
<dbReference type="RefSeq" id="WP_073391594.1">
    <property type="nucleotide sequence ID" value="NZ_FQVU01000005.1"/>
</dbReference>
<dbReference type="PANTHER" id="PTHR43133">
    <property type="entry name" value="RNA POLYMERASE ECF-TYPE SIGMA FACTO"/>
    <property type="match status" value="1"/>
</dbReference>
<dbReference type="PANTHER" id="PTHR43133:SF50">
    <property type="entry name" value="ECF RNA POLYMERASE SIGMA FACTOR SIGM"/>
    <property type="match status" value="1"/>
</dbReference>
<evidence type="ECO:0000256" key="3">
    <source>
        <dbReference type="ARBA" id="ARBA00023082"/>
    </source>
</evidence>
<dbReference type="STRING" id="1206085.SAMN05443575_3356"/>
<keyword evidence="2" id="KW-0805">Transcription regulation</keyword>
<evidence type="ECO:0000256" key="6">
    <source>
        <dbReference type="SAM" id="MobiDB-lite"/>
    </source>
</evidence>
<dbReference type="NCBIfam" id="TIGR02983">
    <property type="entry name" value="SigE-fam_strep"/>
    <property type="match status" value="1"/>
</dbReference>
<proteinExistence type="inferred from homology"/>
<dbReference type="EMBL" id="FQVU01000005">
    <property type="protein sequence ID" value="SHH17688.1"/>
    <property type="molecule type" value="Genomic_DNA"/>
</dbReference>
<dbReference type="Proteomes" id="UP000186132">
    <property type="component" value="Unassembled WGS sequence"/>
</dbReference>
<dbReference type="Gene3D" id="1.10.10.10">
    <property type="entry name" value="Winged helix-like DNA-binding domain superfamily/Winged helix DNA-binding domain"/>
    <property type="match status" value="1"/>
</dbReference>
<dbReference type="GO" id="GO:0006352">
    <property type="term" value="P:DNA-templated transcription initiation"/>
    <property type="evidence" value="ECO:0007669"/>
    <property type="project" value="InterPro"/>
</dbReference>
<evidence type="ECO:0000259" key="8">
    <source>
        <dbReference type="Pfam" id="PF08281"/>
    </source>
</evidence>
<keyword evidence="4" id="KW-0238">DNA-binding</keyword>
<dbReference type="OrthoDB" id="3692620at2"/>
<name>A0A1M5QUQ4_9ACTN</name>
<dbReference type="InterPro" id="IPR014325">
    <property type="entry name" value="RNA_pol_sigma-E_actinobac"/>
</dbReference>
<dbReference type="InterPro" id="IPR036388">
    <property type="entry name" value="WH-like_DNA-bd_sf"/>
</dbReference>
<dbReference type="InterPro" id="IPR013324">
    <property type="entry name" value="RNA_pol_sigma_r3/r4-like"/>
</dbReference>
<evidence type="ECO:0000256" key="1">
    <source>
        <dbReference type="ARBA" id="ARBA00010641"/>
    </source>
</evidence>
<evidence type="ECO:0000313" key="10">
    <source>
        <dbReference type="Proteomes" id="UP000186132"/>
    </source>
</evidence>
<dbReference type="GO" id="GO:0016987">
    <property type="term" value="F:sigma factor activity"/>
    <property type="evidence" value="ECO:0007669"/>
    <property type="project" value="UniProtKB-KW"/>
</dbReference>
<reference evidence="9 10" key="1">
    <citation type="submission" date="2016-11" db="EMBL/GenBank/DDBJ databases">
        <authorList>
            <person name="Jaros S."/>
            <person name="Januszkiewicz K."/>
            <person name="Wedrychowicz H."/>
        </authorList>
    </citation>
    <scope>NUCLEOTIDE SEQUENCE [LARGE SCALE GENOMIC DNA]</scope>
    <source>
        <strain evidence="9 10">DSM 45627</strain>
    </source>
</reference>
<evidence type="ECO:0000313" key="9">
    <source>
        <dbReference type="EMBL" id="SHH17688.1"/>
    </source>
</evidence>
<dbReference type="Pfam" id="PF04542">
    <property type="entry name" value="Sigma70_r2"/>
    <property type="match status" value="1"/>
</dbReference>
<dbReference type="NCBIfam" id="TIGR02937">
    <property type="entry name" value="sigma70-ECF"/>
    <property type="match status" value="1"/>
</dbReference>
<accession>A0A1M5QUQ4</accession>
<dbReference type="InterPro" id="IPR013325">
    <property type="entry name" value="RNA_pol_sigma_r2"/>
</dbReference>
<sequence length="197" mass="21925">MATESPLPTAGSSSLSAFARSAAPELLRFAYLLSGDRHRAEDLLQEVFLAMHRRFGDELPLDNPVGYARRALANHNISWARRASSTEVAVERVHDRPDVASADDVTAAAERDVLWQAMRRLPARQRTVLVLRYYADAADPEIADAIGCRRATVRSLAARGLRTLRDDHTLNDDRTLNDDHTLRDDHTLNDDTEGGAR</sequence>
<feature type="domain" description="RNA polymerase sigma factor 70 region 4 type 2" evidence="8">
    <location>
        <begin position="113"/>
        <end position="164"/>
    </location>
</feature>
<dbReference type="AlphaFoldDB" id="A0A1M5QUQ4"/>
<dbReference type="InterPro" id="IPR007627">
    <property type="entry name" value="RNA_pol_sigma70_r2"/>
</dbReference>
<dbReference type="InterPro" id="IPR039425">
    <property type="entry name" value="RNA_pol_sigma-70-like"/>
</dbReference>
<keyword evidence="3" id="KW-0731">Sigma factor</keyword>
<dbReference type="InterPro" id="IPR013249">
    <property type="entry name" value="RNA_pol_sigma70_r4_t2"/>
</dbReference>
<evidence type="ECO:0000259" key="7">
    <source>
        <dbReference type="Pfam" id="PF04542"/>
    </source>
</evidence>
<keyword evidence="10" id="KW-1185">Reference proteome</keyword>
<dbReference type="SUPFAM" id="SSF88946">
    <property type="entry name" value="Sigma2 domain of RNA polymerase sigma factors"/>
    <property type="match status" value="1"/>
</dbReference>
<evidence type="ECO:0000256" key="2">
    <source>
        <dbReference type="ARBA" id="ARBA00023015"/>
    </source>
</evidence>
<dbReference type="Gene3D" id="1.10.1740.10">
    <property type="match status" value="1"/>
</dbReference>
<evidence type="ECO:0000256" key="5">
    <source>
        <dbReference type="ARBA" id="ARBA00023163"/>
    </source>
</evidence>
<dbReference type="GO" id="GO:0003677">
    <property type="term" value="F:DNA binding"/>
    <property type="evidence" value="ECO:0007669"/>
    <property type="project" value="UniProtKB-KW"/>
</dbReference>
<feature type="domain" description="RNA polymerase sigma-70 region 2" evidence="7">
    <location>
        <begin position="20"/>
        <end position="84"/>
    </location>
</feature>
<keyword evidence="5" id="KW-0804">Transcription</keyword>
<comment type="similarity">
    <text evidence="1">Belongs to the sigma-70 factor family. ECF subfamily.</text>
</comment>
<dbReference type="Pfam" id="PF08281">
    <property type="entry name" value="Sigma70_r4_2"/>
    <property type="match status" value="1"/>
</dbReference>
<organism evidence="9 10">
    <name type="scientific">Jatrophihabitans endophyticus</name>
    <dbReference type="NCBI Taxonomy" id="1206085"/>
    <lineage>
        <taxon>Bacteria</taxon>
        <taxon>Bacillati</taxon>
        <taxon>Actinomycetota</taxon>
        <taxon>Actinomycetes</taxon>
        <taxon>Jatrophihabitantales</taxon>
        <taxon>Jatrophihabitantaceae</taxon>
        <taxon>Jatrophihabitans</taxon>
    </lineage>
</organism>